<accession>A0AAE3XPN6</accession>
<name>A0AAE3XPN6_9BACT</name>
<sequence>MKKEQFTLYYNPKNKILYQTWIGFMDSEKFKKCCDEILSTCKKHDVIGYISDSKKQSIVPKEGIEYAIKISDEIKKCGVEFEAHVKPDNPFGKLSVLEYYEQKNINGGTINIFNTIQQAEDWINSSRKDLL</sequence>
<gene>
    <name evidence="1" type="ORF">HNQ88_003918</name>
</gene>
<dbReference type="RefSeq" id="WP_309941142.1">
    <property type="nucleotide sequence ID" value="NZ_AP025306.1"/>
</dbReference>
<dbReference type="EMBL" id="JAVDQD010000005">
    <property type="protein sequence ID" value="MDR6240842.1"/>
    <property type="molecule type" value="Genomic_DNA"/>
</dbReference>
<dbReference type="AlphaFoldDB" id="A0AAE3XPN6"/>
<evidence type="ECO:0000313" key="2">
    <source>
        <dbReference type="Proteomes" id="UP001185092"/>
    </source>
</evidence>
<comment type="caution">
    <text evidence="1">The sequence shown here is derived from an EMBL/GenBank/DDBJ whole genome shotgun (WGS) entry which is preliminary data.</text>
</comment>
<protein>
    <submittedName>
        <fullName evidence="1">Uncharacterized protein</fullName>
    </submittedName>
</protein>
<reference evidence="1" key="1">
    <citation type="submission" date="2023-07" db="EMBL/GenBank/DDBJ databases">
        <title>Genomic Encyclopedia of Type Strains, Phase IV (KMG-IV): sequencing the most valuable type-strain genomes for metagenomic binning, comparative biology and taxonomic classification.</title>
        <authorList>
            <person name="Goeker M."/>
        </authorList>
    </citation>
    <scope>NUCLEOTIDE SEQUENCE</scope>
    <source>
        <strain evidence="1">DSM 26174</strain>
    </source>
</reference>
<keyword evidence="2" id="KW-1185">Reference proteome</keyword>
<dbReference type="Proteomes" id="UP001185092">
    <property type="component" value="Unassembled WGS sequence"/>
</dbReference>
<evidence type="ECO:0000313" key="1">
    <source>
        <dbReference type="EMBL" id="MDR6240842.1"/>
    </source>
</evidence>
<organism evidence="1 2">
    <name type="scientific">Aureibacter tunicatorum</name>
    <dbReference type="NCBI Taxonomy" id="866807"/>
    <lineage>
        <taxon>Bacteria</taxon>
        <taxon>Pseudomonadati</taxon>
        <taxon>Bacteroidota</taxon>
        <taxon>Cytophagia</taxon>
        <taxon>Cytophagales</taxon>
        <taxon>Persicobacteraceae</taxon>
        <taxon>Aureibacter</taxon>
    </lineage>
</organism>
<proteinExistence type="predicted"/>